<dbReference type="Pfam" id="PF03992">
    <property type="entry name" value="ABM"/>
    <property type="match status" value="1"/>
</dbReference>
<dbReference type="InterPro" id="IPR011008">
    <property type="entry name" value="Dimeric_a/b-barrel"/>
</dbReference>
<comment type="caution">
    <text evidence="2">The sequence shown here is derived from an EMBL/GenBank/DDBJ whole genome shotgun (WGS) entry which is preliminary data.</text>
</comment>
<dbReference type="GO" id="GO:0004497">
    <property type="term" value="F:monooxygenase activity"/>
    <property type="evidence" value="ECO:0007669"/>
    <property type="project" value="UniProtKB-KW"/>
</dbReference>
<evidence type="ECO:0000259" key="1">
    <source>
        <dbReference type="Pfam" id="PF03992"/>
    </source>
</evidence>
<dbReference type="SUPFAM" id="SSF54909">
    <property type="entry name" value="Dimeric alpha+beta barrel"/>
    <property type="match status" value="1"/>
</dbReference>
<keyword evidence="3" id="KW-1185">Reference proteome</keyword>
<dbReference type="Proteomes" id="UP000294919">
    <property type="component" value="Unassembled WGS sequence"/>
</dbReference>
<keyword evidence="2" id="KW-0560">Oxidoreductase</keyword>
<feature type="domain" description="ABM" evidence="1">
    <location>
        <begin position="9"/>
        <end position="66"/>
    </location>
</feature>
<protein>
    <submittedName>
        <fullName evidence="2">Antibiotic biosynthesis monooxygenase</fullName>
    </submittedName>
</protein>
<proteinExistence type="predicted"/>
<dbReference type="EMBL" id="SLWV01000005">
    <property type="protein sequence ID" value="TCO77918.1"/>
    <property type="molecule type" value="Genomic_DNA"/>
</dbReference>
<evidence type="ECO:0000313" key="2">
    <source>
        <dbReference type="EMBL" id="TCO77918.1"/>
    </source>
</evidence>
<organism evidence="2 3">
    <name type="scientific">Marinisporobacter balticus</name>
    <dbReference type="NCBI Taxonomy" id="2018667"/>
    <lineage>
        <taxon>Bacteria</taxon>
        <taxon>Bacillati</taxon>
        <taxon>Bacillota</taxon>
        <taxon>Clostridia</taxon>
        <taxon>Peptostreptococcales</taxon>
        <taxon>Thermotaleaceae</taxon>
        <taxon>Marinisporobacter</taxon>
    </lineage>
</organism>
<dbReference type="RefSeq" id="WP_132243501.1">
    <property type="nucleotide sequence ID" value="NZ_SLWV01000005.1"/>
</dbReference>
<keyword evidence="2" id="KW-0503">Monooxygenase</keyword>
<dbReference type="OrthoDB" id="2059648at2"/>
<dbReference type="AlphaFoldDB" id="A0A4R2L5K3"/>
<evidence type="ECO:0000313" key="3">
    <source>
        <dbReference type="Proteomes" id="UP000294919"/>
    </source>
</evidence>
<dbReference type="InterPro" id="IPR007138">
    <property type="entry name" value="ABM_dom"/>
</dbReference>
<accession>A0A4R2L5K3</accession>
<reference evidence="2 3" key="1">
    <citation type="submission" date="2019-03" db="EMBL/GenBank/DDBJ databases">
        <title>Genomic Encyclopedia of Type Strains, Phase IV (KMG-IV): sequencing the most valuable type-strain genomes for metagenomic binning, comparative biology and taxonomic classification.</title>
        <authorList>
            <person name="Goeker M."/>
        </authorList>
    </citation>
    <scope>NUCLEOTIDE SEQUENCE [LARGE SCALE GENOMIC DNA]</scope>
    <source>
        <strain evidence="2 3">DSM 102940</strain>
    </source>
</reference>
<name>A0A4R2L5K3_9FIRM</name>
<sequence>MNKNVCTEIVEFEVVSGITDEEFIKNVEYLEEKFHSKQNGFIDTELVKVNEHSQWMMIQHWKSIEESKEASKMMMKMPITENFRKSLNPKTVKIKYLNQVKKWNR</sequence>
<dbReference type="Gene3D" id="3.30.70.100">
    <property type="match status" value="1"/>
</dbReference>
<gene>
    <name evidence="2" type="ORF">EV214_10514</name>
</gene>